<evidence type="ECO:0000313" key="2">
    <source>
        <dbReference type="Proteomes" id="UP000435138"/>
    </source>
</evidence>
<organism evidence="1 2">
    <name type="scientific">Endobacterium cereale</name>
    <dbReference type="NCBI Taxonomy" id="2663029"/>
    <lineage>
        <taxon>Bacteria</taxon>
        <taxon>Pseudomonadati</taxon>
        <taxon>Pseudomonadota</taxon>
        <taxon>Alphaproteobacteria</taxon>
        <taxon>Hyphomicrobiales</taxon>
        <taxon>Rhizobiaceae</taxon>
        <taxon>Endobacterium</taxon>
    </lineage>
</organism>
<comment type="caution">
    <text evidence="1">The sequence shown here is derived from an EMBL/GenBank/DDBJ whole genome shotgun (WGS) entry which is preliminary data.</text>
</comment>
<dbReference type="PANTHER" id="PTHR38567:SF1">
    <property type="entry name" value="DUF4291 DOMAIN-CONTAINING PROTEIN"/>
    <property type="match status" value="1"/>
</dbReference>
<accession>A0A6A8A5D4</accession>
<dbReference type="Pfam" id="PF14124">
    <property type="entry name" value="DUF4291"/>
    <property type="match status" value="1"/>
</dbReference>
<keyword evidence="2" id="KW-1185">Reference proteome</keyword>
<reference evidence="1 2" key="1">
    <citation type="submission" date="2019-11" db="EMBL/GenBank/DDBJ databases">
        <title>Genome analysis of Rhizobacterium cereale a novel genus and species isolated from maize roots in North Spain.</title>
        <authorList>
            <person name="Menendez E."/>
            <person name="Flores-Felix J.D."/>
            <person name="Ramirez-Bahena M.-H."/>
            <person name="Igual J.M."/>
            <person name="Garcia-Fraile P."/>
            <person name="Peix A."/>
            <person name="Velazquez E."/>
        </authorList>
    </citation>
    <scope>NUCLEOTIDE SEQUENCE [LARGE SCALE GENOMIC DNA]</scope>
    <source>
        <strain evidence="1 2">RZME27</strain>
    </source>
</reference>
<sequence length="74" mass="8487">MQPLRHRSLQIGLSGESLCKYVEEWIVSLTHISDTVRQLNEHRKRGEHARIEAALPKEEVYPISDTLKTIIHAG</sequence>
<protein>
    <submittedName>
        <fullName evidence="1">DUF4291 family protein</fullName>
    </submittedName>
</protein>
<dbReference type="InterPro" id="IPR025633">
    <property type="entry name" value="DUF4291"/>
</dbReference>
<dbReference type="AlphaFoldDB" id="A0A6A8A5D4"/>
<name>A0A6A8A5D4_9HYPH</name>
<dbReference type="PANTHER" id="PTHR38567">
    <property type="entry name" value="DUF4291 DOMAIN-CONTAINING PROTEIN"/>
    <property type="match status" value="1"/>
</dbReference>
<gene>
    <name evidence="1" type="ORF">GAO09_03060</name>
</gene>
<dbReference type="Proteomes" id="UP000435138">
    <property type="component" value="Unassembled WGS sequence"/>
</dbReference>
<dbReference type="EMBL" id="WIXI01000022">
    <property type="protein sequence ID" value="MQY45048.1"/>
    <property type="molecule type" value="Genomic_DNA"/>
</dbReference>
<proteinExistence type="predicted"/>
<evidence type="ECO:0000313" key="1">
    <source>
        <dbReference type="EMBL" id="MQY45048.1"/>
    </source>
</evidence>